<dbReference type="Proteomes" id="UP000002297">
    <property type="component" value="Chromosome"/>
</dbReference>
<organism evidence="1 2">
    <name type="scientific">Croceibacter atlanticus (strain ATCC BAA-628 / JCM 21780 / CIP 108009 / IAM 15332 / KCTC 12090 / HTCC2559)</name>
    <dbReference type="NCBI Taxonomy" id="216432"/>
    <lineage>
        <taxon>Bacteria</taxon>
        <taxon>Pseudomonadati</taxon>
        <taxon>Bacteroidota</taxon>
        <taxon>Flavobacteriia</taxon>
        <taxon>Flavobacteriales</taxon>
        <taxon>Flavobacteriaceae</taxon>
        <taxon>Croceibacter</taxon>
    </lineage>
</organism>
<dbReference type="PANTHER" id="PTHR30348">
    <property type="entry name" value="UNCHARACTERIZED PROTEIN YECE"/>
    <property type="match status" value="1"/>
</dbReference>
<protein>
    <recommendedName>
        <fullName evidence="3">DUF72 domain-containing protein</fullName>
    </recommendedName>
</protein>
<dbReference type="HOGENOM" id="CLU_046519_2_0_10"/>
<sequence>MKFGKVDNPELVDFTLPPDHFETKRVFNNCTVNGKINLYIGCAKWSKTELKDFYPKGTKDELPYYSTQFNAIELNASFYRIFPPEQFKLWKEKTTKGFKFFPKLVQNISHFKRLSEDAQPYLDQFLASVIQLEEKLGMCFLQMPHNFAPKSIDRLEPFLQKFPEDIPIAIEFRHKGWFEDPKVFTALCDILEAFKVTLIMTDSPGRRDVLSMRLTTNTAFIRFNSVNTEQDKVRLDQWMYKFETWQKQGLQNIYLFIHQKINEDHPLLAAYVINQANKKLGTQLSVPTMLT</sequence>
<dbReference type="RefSeq" id="WP_013187792.1">
    <property type="nucleotide sequence ID" value="NC_014230.1"/>
</dbReference>
<dbReference type="GeneID" id="89453790"/>
<dbReference type="EMBL" id="CP002046">
    <property type="protein sequence ID" value="EAP86407.1"/>
    <property type="molecule type" value="Genomic_DNA"/>
</dbReference>
<gene>
    <name evidence="1" type="ordered locus">CA2559_10243</name>
</gene>
<dbReference type="KEGG" id="cat:CA2559_10243"/>
<dbReference type="InterPro" id="IPR002763">
    <property type="entry name" value="DUF72"/>
</dbReference>
<proteinExistence type="predicted"/>
<name>A3U9C1_CROAH</name>
<keyword evidence="2" id="KW-1185">Reference proteome</keyword>
<dbReference type="STRING" id="216432.CA2559_10243"/>
<dbReference type="eggNOG" id="COG1801">
    <property type="taxonomic scope" value="Bacteria"/>
</dbReference>
<dbReference type="PANTHER" id="PTHR30348:SF9">
    <property type="entry name" value="UPF0759 PROTEIN YECE"/>
    <property type="match status" value="1"/>
</dbReference>
<reference evidence="1 2" key="1">
    <citation type="journal article" date="2010" name="J. Bacteriol.">
        <title>The complete genome sequence of Croceibacter atlanticus HTCC2559T.</title>
        <authorList>
            <person name="Oh H.M."/>
            <person name="Kang I."/>
            <person name="Ferriera S."/>
            <person name="Giovannoni S.J."/>
            <person name="Cho J.C."/>
        </authorList>
    </citation>
    <scope>NUCLEOTIDE SEQUENCE [LARGE SCALE GENOMIC DNA]</scope>
    <source>
        <strain evidence="2">ATCC BAA-628 / HTCC2559 / KCTC 12090</strain>
    </source>
</reference>
<dbReference type="Gene3D" id="3.20.20.410">
    <property type="entry name" value="Protein of unknown function UPF0759"/>
    <property type="match status" value="1"/>
</dbReference>
<dbReference type="OrthoDB" id="9780310at2"/>
<evidence type="ECO:0000313" key="1">
    <source>
        <dbReference type="EMBL" id="EAP86407.1"/>
    </source>
</evidence>
<dbReference type="AlphaFoldDB" id="A3U9C1"/>
<dbReference type="InterPro" id="IPR036520">
    <property type="entry name" value="UPF0759_sf"/>
</dbReference>
<dbReference type="Pfam" id="PF01904">
    <property type="entry name" value="DUF72"/>
    <property type="match status" value="1"/>
</dbReference>
<dbReference type="SUPFAM" id="SSF117396">
    <property type="entry name" value="TM1631-like"/>
    <property type="match status" value="1"/>
</dbReference>
<accession>A3U9C1</accession>
<evidence type="ECO:0008006" key="3">
    <source>
        <dbReference type="Google" id="ProtNLM"/>
    </source>
</evidence>
<evidence type="ECO:0000313" key="2">
    <source>
        <dbReference type="Proteomes" id="UP000002297"/>
    </source>
</evidence>